<feature type="domain" description="VWFA" evidence="2">
    <location>
        <begin position="121"/>
        <end position="360"/>
    </location>
</feature>
<dbReference type="Pfam" id="PF00092">
    <property type="entry name" value="VWA"/>
    <property type="match status" value="1"/>
</dbReference>
<keyword evidence="1" id="KW-0472">Membrane</keyword>
<dbReference type="AlphaFoldDB" id="A0A5R8QDW1"/>
<evidence type="ECO:0000313" key="3">
    <source>
        <dbReference type="EMBL" id="TLG75447.1"/>
    </source>
</evidence>
<dbReference type="SUPFAM" id="SSF49478">
    <property type="entry name" value="Cna protein B-type domain"/>
    <property type="match status" value="2"/>
</dbReference>
<organism evidence="3 4">
    <name type="scientific">Culicoidibacter larvae</name>
    <dbReference type="NCBI Taxonomy" id="2579976"/>
    <lineage>
        <taxon>Bacteria</taxon>
        <taxon>Bacillati</taxon>
        <taxon>Bacillota</taxon>
        <taxon>Culicoidibacteria</taxon>
        <taxon>Culicoidibacterales</taxon>
        <taxon>Culicoidibacteraceae</taxon>
        <taxon>Culicoidibacter</taxon>
    </lineage>
</organism>
<dbReference type="EMBL" id="VBWP01000003">
    <property type="protein sequence ID" value="TLG75447.1"/>
    <property type="molecule type" value="Genomic_DNA"/>
</dbReference>
<dbReference type="SUPFAM" id="SSF53300">
    <property type="entry name" value="vWA-like"/>
    <property type="match status" value="1"/>
</dbReference>
<keyword evidence="1" id="KW-0812">Transmembrane</keyword>
<dbReference type="CDD" id="cd00198">
    <property type="entry name" value="vWFA"/>
    <property type="match status" value="1"/>
</dbReference>
<dbReference type="CDD" id="cd00222">
    <property type="entry name" value="CollagenBindB"/>
    <property type="match status" value="1"/>
</dbReference>
<dbReference type="InterPro" id="IPR002035">
    <property type="entry name" value="VWF_A"/>
</dbReference>
<dbReference type="Pfam" id="PF21426">
    <property type="entry name" value="GBS104-like_Ig"/>
    <property type="match status" value="1"/>
</dbReference>
<dbReference type="Gene3D" id="2.60.40.2110">
    <property type="match status" value="1"/>
</dbReference>
<dbReference type="OrthoDB" id="2056845at2"/>
<evidence type="ECO:0000313" key="4">
    <source>
        <dbReference type="Proteomes" id="UP000306912"/>
    </source>
</evidence>
<gene>
    <name evidence="3" type="ORF">FEZ08_05210</name>
</gene>
<evidence type="ECO:0000256" key="1">
    <source>
        <dbReference type="SAM" id="Phobius"/>
    </source>
</evidence>
<dbReference type="Gene3D" id="2.60.40.10">
    <property type="entry name" value="Immunoglobulins"/>
    <property type="match status" value="1"/>
</dbReference>
<dbReference type="InterPro" id="IPR013783">
    <property type="entry name" value="Ig-like_fold"/>
</dbReference>
<name>A0A5R8QDW1_9FIRM</name>
<dbReference type="Pfam" id="PF17802">
    <property type="entry name" value="SpaA"/>
    <property type="match status" value="1"/>
</dbReference>
<dbReference type="Proteomes" id="UP000306912">
    <property type="component" value="Unassembled WGS sequence"/>
</dbReference>
<dbReference type="PROSITE" id="PS50234">
    <property type="entry name" value="VWFA"/>
    <property type="match status" value="1"/>
</dbReference>
<comment type="caution">
    <text evidence="3">The sequence shown here is derived from an EMBL/GenBank/DDBJ whole genome shotgun (WGS) entry which is preliminary data.</text>
</comment>
<dbReference type="InterPro" id="IPR041033">
    <property type="entry name" value="SpaA_PFL_dom_1"/>
</dbReference>
<reference evidence="3 4" key="1">
    <citation type="submission" date="2019-05" db="EMBL/GenBank/DDBJ databases">
        <title>Culicoidintestinum kansasii gen. nov., sp. nov. from the gastrointestinal tract of the biting midge, Culicoides sonorensis.</title>
        <authorList>
            <person name="Neupane S."/>
            <person name="Ghosh A."/>
            <person name="Gunther S."/>
            <person name="Martin K."/>
            <person name="Zurek L."/>
        </authorList>
    </citation>
    <scope>NUCLEOTIDE SEQUENCE [LARGE SCALE GENOMIC DNA]</scope>
    <source>
        <strain evidence="3 4">CS-1</strain>
    </source>
</reference>
<dbReference type="InterPro" id="IPR049319">
    <property type="entry name" value="GBS104-like_Ig"/>
</dbReference>
<dbReference type="InterPro" id="IPR008454">
    <property type="entry name" value="Collagen-bd_Cna-like_B-typ_dom"/>
</dbReference>
<dbReference type="Gene3D" id="3.40.50.410">
    <property type="entry name" value="von Willebrand factor, type A domain"/>
    <property type="match status" value="1"/>
</dbReference>
<keyword evidence="1" id="KW-1133">Transmembrane helix</keyword>
<evidence type="ECO:0000259" key="2">
    <source>
        <dbReference type="PROSITE" id="PS50234"/>
    </source>
</evidence>
<protein>
    <submittedName>
        <fullName evidence="3">VWA domain-containing protein</fullName>
    </submittedName>
</protein>
<sequence>MIRGGHVGMKFWNKVFIILLSVVTISVSFSMTASALSIGAFEYADGTDGTYLVDNDANKYGENVLNYNYDNPSNPLLDEEGFVNYNDISYVKKYATQSDTVPGLFDVNLEVKGNSQGTPIDLVFIIDFSSTMVGQKLENTIAGMNTFIDEISTSLEAGTIRVGIVTYNRQVMSLPYTSSKADLLNFLANAETHTGTFIQKGLNEALQMYQTYGDPAHRNLAIHIGDGSANRAYLPVSGATLYPNTGEITPYNGYSAAGYYTDFQTGSSQYYTNSQSVVDGDPTNAILTTSEEISNLTLGMVVHLKQIGVEFYNVAASPSSRGEYISKNIASNLAHYFTVDENLEGLSETLTIAANTINTIQDGKVIDPMGEHVILEKENGVFSNYTLSGFVKENGVWVANNSLTNGVTVREQDNVIYLEGLHIGYNEKVTLTYKIHLNTENNFKPDVWYLANQRTILVPTSTSTDEFDFPIPAIRGEATTLNITKAWSDFEDQYNLRPNTISYYVTRNNTTDPNAWTRTTEMTLAQADNWQQQINTVTPQSSATPEALPLYNNKGEIFDYSIVEVGNNDYLATVNNTDNNIVITNTLKTLDMTITKVNQNNQAISGIEFELTGKDVEYNSIQQTNAQGQITFNGLIKGNYVLHERTQSAQYKPIADINITLDYNDVGDLIVTAPENWDFKIVNEETGTLAVTGGEIQFMLVSIILMTAAASMLAISHRSRFDNLL</sequence>
<dbReference type="InterPro" id="IPR036465">
    <property type="entry name" value="vWFA_dom_sf"/>
</dbReference>
<keyword evidence="4" id="KW-1185">Reference proteome</keyword>
<dbReference type="Pfam" id="PF05738">
    <property type="entry name" value="Cna_B"/>
    <property type="match status" value="1"/>
</dbReference>
<dbReference type="SMART" id="SM00327">
    <property type="entry name" value="VWA"/>
    <property type="match status" value="1"/>
</dbReference>
<feature type="transmembrane region" description="Helical" evidence="1">
    <location>
        <begin position="696"/>
        <end position="715"/>
    </location>
</feature>
<dbReference type="InParanoid" id="A0A5R8QDW1"/>
<proteinExistence type="predicted"/>
<dbReference type="Gene3D" id="2.60.40.1140">
    <property type="entry name" value="Collagen-binding surface protein Cna, B-type domain"/>
    <property type="match status" value="1"/>
</dbReference>
<accession>A0A5R8QDW1</accession>